<evidence type="ECO:0000259" key="10">
    <source>
        <dbReference type="PROSITE" id="PS50109"/>
    </source>
</evidence>
<evidence type="ECO:0000256" key="8">
    <source>
        <dbReference type="ARBA" id="ARBA00023026"/>
    </source>
</evidence>
<protein>
    <recommendedName>
        <fullName evidence="2">histidine kinase</fullName>
        <ecNumber evidence="2">2.7.13.3</ecNumber>
    </recommendedName>
</protein>
<dbReference type="GO" id="GO:0005524">
    <property type="term" value="F:ATP binding"/>
    <property type="evidence" value="ECO:0007669"/>
    <property type="project" value="UniProtKB-KW"/>
</dbReference>
<dbReference type="InterPro" id="IPR003594">
    <property type="entry name" value="HATPase_dom"/>
</dbReference>
<keyword evidence="4" id="KW-0808">Transferase</keyword>
<dbReference type="OrthoDB" id="9767435at2"/>
<dbReference type="Proteomes" id="UP000317557">
    <property type="component" value="Unassembled WGS sequence"/>
</dbReference>
<keyword evidence="14" id="KW-1185">Reference proteome</keyword>
<keyword evidence="7" id="KW-0067">ATP-binding</keyword>
<evidence type="ECO:0000259" key="11">
    <source>
        <dbReference type="PROSITE" id="PS50112"/>
    </source>
</evidence>
<dbReference type="PROSITE" id="PS50112">
    <property type="entry name" value="PAS"/>
    <property type="match status" value="1"/>
</dbReference>
<dbReference type="InterPro" id="IPR000700">
    <property type="entry name" value="PAS-assoc_C"/>
</dbReference>
<sequence length="588" mass="67808">MDGKAGKYRLDIDRKIYALIFFGIICAISLIVLVNVSINTTSGIRAIITAESYWAKAQKEAVLHLNNYIFSQEEEHYEYYKELLLINLGDQQARKELIREDFDPQKTYNGLLQGKNHPDDIPHMISLFRRFRWTTSVQQALDLWERGDEKVSELNQIADSIHTTLQAGPVSENQKQLWAHQLLQLDADISQIKESFSIAMGDMARSVNRFLRWSTIIFGLTLISIGGWLTRRFIKSTSAWAESLRKSEERFKDMLNNSRDVLYKMNLKTRKYEYVSPALKTMLGYEPEKLEKEGVEFIFNNMHPDDREEMEKVVERYEQPDSENFMPAVEFRLKDRSGNWVWVSNARLLVYGPDGNPEAIVGSVRDISTRKKQEEQITKSLEEKEILLKEIHHRIKNNLSIISSMLELQKEGMSKEVQDMLEASQSRIKSIAKVHEKLYKSTTLSEISMDVYISELTEEITQTYASDQRNIEVTIDVAPFSMKTRQAIPFGLVLNELINNAYKHGFKDVEKGKINISFKQQGEKMELRVENTGNVAPAELNLEESDSLGMTLIHVLAERFNGDVSVVTDDWTRFIITFDADQISQSSN</sequence>
<evidence type="ECO:0000256" key="9">
    <source>
        <dbReference type="SAM" id="Phobius"/>
    </source>
</evidence>
<dbReference type="Gene3D" id="3.30.565.10">
    <property type="entry name" value="Histidine kinase-like ATPase, C-terminal domain"/>
    <property type="match status" value="1"/>
</dbReference>
<dbReference type="InterPro" id="IPR013655">
    <property type="entry name" value="PAS_fold_3"/>
</dbReference>
<feature type="domain" description="Histidine kinase" evidence="10">
    <location>
        <begin position="390"/>
        <end position="582"/>
    </location>
</feature>
<dbReference type="Pfam" id="PF07568">
    <property type="entry name" value="HisKA_2"/>
    <property type="match status" value="1"/>
</dbReference>
<dbReference type="GO" id="GO:0004673">
    <property type="term" value="F:protein histidine kinase activity"/>
    <property type="evidence" value="ECO:0007669"/>
    <property type="project" value="UniProtKB-EC"/>
</dbReference>
<dbReference type="InterPro" id="IPR036890">
    <property type="entry name" value="HATPase_C_sf"/>
</dbReference>
<keyword evidence="9" id="KW-1133">Transmembrane helix</keyword>
<evidence type="ECO:0000256" key="3">
    <source>
        <dbReference type="ARBA" id="ARBA00022553"/>
    </source>
</evidence>
<feature type="transmembrane region" description="Helical" evidence="9">
    <location>
        <begin position="210"/>
        <end position="229"/>
    </location>
</feature>
<dbReference type="PROSITE" id="PS50109">
    <property type="entry name" value="HIS_KIN"/>
    <property type="match status" value="1"/>
</dbReference>
<dbReference type="SUPFAM" id="SSF55874">
    <property type="entry name" value="ATPase domain of HSP90 chaperone/DNA topoisomerase II/histidine kinase"/>
    <property type="match status" value="1"/>
</dbReference>
<evidence type="ECO:0000256" key="4">
    <source>
        <dbReference type="ARBA" id="ARBA00022679"/>
    </source>
</evidence>
<evidence type="ECO:0000256" key="2">
    <source>
        <dbReference type="ARBA" id="ARBA00012438"/>
    </source>
</evidence>
<dbReference type="InterPro" id="IPR005467">
    <property type="entry name" value="His_kinase_dom"/>
</dbReference>
<gene>
    <name evidence="13" type="ORF">SAMN06265219_1108</name>
</gene>
<keyword evidence="6" id="KW-0418">Kinase</keyword>
<name>A0A521DZP6_9BACT</name>
<evidence type="ECO:0000256" key="1">
    <source>
        <dbReference type="ARBA" id="ARBA00000085"/>
    </source>
</evidence>
<reference evidence="13 14" key="1">
    <citation type="submission" date="2017-05" db="EMBL/GenBank/DDBJ databases">
        <authorList>
            <person name="Varghese N."/>
            <person name="Submissions S."/>
        </authorList>
    </citation>
    <scope>NUCLEOTIDE SEQUENCE [LARGE SCALE GENOMIC DNA]</scope>
    <source>
        <strain evidence="13 14">DSM 21985</strain>
    </source>
</reference>
<keyword evidence="9" id="KW-0472">Membrane</keyword>
<dbReference type="NCBIfam" id="TIGR00229">
    <property type="entry name" value="sensory_box"/>
    <property type="match status" value="1"/>
</dbReference>
<dbReference type="EMBL" id="FXTP01000010">
    <property type="protein sequence ID" value="SMO77187.1"/>
    <property type="molecule type" value="Genomic_DNA"/>
</dbReference>
<dbReference type="Pfam" id="PF08447">
    <property type="entry name" value="PAS_3"/>
    <property type="match status" value="1"/>
</dbReference>
<dbReference type="SMART" id="SM00387">
    <property type="entry name" value="HATPase_c"/>
    <property type="match status" value="1"/>
</dbReference>
<dbReference type="PROSITE" id="PS50113">
    <property type="entry name" value="PAC"/>
    <property type="match status" value="1"/>
</dbReference>
<evidence type="ECO:0000256" key="5">
    <source>
        <dbReference type="ARBA" id="ARBA00022741"/>
    </source>
</evidence>
<accession>A0A521DZP6</accession>
<evidence type="ECO:0000256" key="7">
    <source>
        <dbReference type="ARBA" id="ARBA00022840"/>
    </source>
</evidence>
<organism evidence="13 14">
    <name type="scientific">Gracilimonas mengyeensis</name>
    <dbReference type="NCBI Taxonomy" id="1302730"/>
    <lineage>
        <taxon>Bacteria</taxon>
        <taxon>Pseudomonadati</taxon>
        <taxon>Balneolota</taxon>
        <taxon>Balneolia</taxon>
        <taxon>Balneolales</taxon>
        <taxon>Balneolaceae</taxon>
        <taxon>Gracilimonas</taxon>
    </lineage>
</organism>
<dbReference type="SMART" id="SM00086">
    <property type="entry name" value="PAC"/>
    <property type="match status" value="1"/>
</dbReference>
<dbReference type="CDD" id="cd00130">
    <property type="entry name" value="PAS"/>
    <property type="match status" value="1"/>
</dbReference>
<comment type="catalytic activity">
    <reaction evidence="1">
        <text>ATP + protein L-histidine = ADP + protein N-phospho-L-histidine.</text>
        <dbReference type="EC" id="2.7.13.3"/>
    </reaction>
</comment>
<keyword evidence="9" id="KW-0812">Transmembrane</keyword>
<feature type="domain" description="PAC" evidence="12">
    <location>
        <begin position="327"/>
        <end position="379"/>
    </location>
</feature>
<evidence type="ECO:0000256" key="6">
    <source>
        <dbReference type="ARBA" id="ARBA00022777"/>
    </source>
</evidence>
<dbReference type="SMART" id="SM00091">
    <property type="entry name" value="PAS"/>
    <property type="match status" value="1"/>
</dbReference>
<dbReference type="InterPro" id="IPR001610">
    <property type="entry name" value="PAC"/>
</dbReference>
<dbReference type="PANTHER" id="PTHR41523">
    <property type="entry name" value="TWO-COMPONENT SYSTEM SENSOR PROTEIN"/>
    <property type="match status" value="1"/>
</dbReference>
<dbReference type="SUPFAM" id="SSF55785">
    <property type="entry name" value="PYP-like sensor domain (PAS domain)"/>
    <property type="match status" value="1"/>
</dbReference>
<evidence type="ECO:0000259" key="12">
    <source>
        <dbReference type="PROSITE" id="PS50113"/>
    </source>
</evidence>
<keyword evidence="8" id="KW-0843">Virulence</keyword>
<dbReference type="InterPro" id="IPR035965">
    <property type="entry name" value="PAS-like_dom_sf"/>
</dbReference>
<dbReference type="Gene3D" id="3.30.450.20">
    <property type="entry name" value="PAS domain"/>
    <property type="match status" value="1"/>
</dbReference>
<evidence type="ECO:0000313" key="14">
    <source>
        <dbReference type="Proteomes" id="UP000317557"/>
    </source>
</evidence>
<proteinExistence type="predicted"/>
<keyword evidence="5" id="KW-0547">Nucleotide-binding</keyword>
<dbReference type="Pfam" id="PF02518">
    <property type="entry name" value="HATPase_c"/>
    <property type="match status" value="1"/>
</dbReference>
<feature type="domain" description="PAS" evidence="11">
    <location>
        <begin position="247"/>
        <end position="321"/>
    </location>
</feature>
<feature type="transmembrane region" description="Helical" evidence="9">
    <location>
        <begin position="16"/>
        <end position="38"/>
    </location>
</feature>
<dbReference type="InterPro" id="IPR011495">
    <property type="entry name" value="Sig_transdc_His_kin_sub2_dim/P"/>
</dbReference>
<keyword evidence="3" id="KW-0597">Phosphoprotein</keyword>
<dbReference type="AlphaFoldDB" id="A0A521DZP6"/>
<dbReference type="InterPro" id="IPR000014">
    <property type="entry name" value="PAS"/>
</dbReference>
<evidence type="ECO:0000313" key="13">
    <source>
        <dbReference type="EMBL" id="SMO77187.1"/>
    </source>
</evidence>
<dbReference type="PANTHER" id="PTHR41523:SF8">
    <property type="entry name" value="ETHYLENE RESPONSE SENSOR PROTEIN"/>
    <property type="match status" value="1"/>
</dbReference>
<dbReference type="EC" id="2.7.13.3" evidence="2"/>
<dbReference type="RefSeq" id="WP_142454832.1">
    <property type="nucleotide sequence ID" value="NZ_FXTP01000010.1"/>
</dbReference>